<feature type="signal peptide" evidence="1">
    <location>
        <begin position="1"/>
        <end position="20"/>
    </location>
</feature>
<proteinExistence type="predicted"/>
<name>A0A2M4B469_9DIPT</name>
<organism evidence="2">
    <name type="scientific">Anopheles triannulatus</name>
    <dbReference type="NCBI Taxonomy" id="58253"/>
    <lineage>
        <taxon>Eukaryota</taxon>
        <taxon>Metazoa</taxon>
        <taxon>Ecdysozoa</taxon>
        <taxon>Arthropoda</taxon>
        <taxon>Hexapoda</taxon>
        <taxon>Insecta</taxon>
        <taxon>Pterygota</taxon>
        <taxon>Neoptera</taxon>
        <taxon>Endopterygota</taxon>
        <taxon>Diptera</taxon>
        <taxon>Nematocera</taxon>
        <taxon>Culicoidea</taxon>
        <taxon>Culicidae</taxon>
        <taxon>Anophelinae</taxon>
        <taxon>Anopheles</taxon>
    </lineage>
</organism>
<feature type="chain" id="PRO_5014811513" evidence="1">
    <location>
        <begin position="21"/>
        <end position="119"/>
    </location>
</feature>
<protein>
    <submittedName>
        <fullName evidence="2">Putative secreted protein</fullName>
    </submittedName>
</protein>
<dbReference type="EMBL" id="GGFK01014469">
    <property type="protein sequence ID" value="MBW47790.1"/>
    <property type="molecule type" value="Transcribed_RNA"/>
</dbReference>
<accession>A0A2M4B469</accession>
<sequence>MTPPPLLLLALMLWLCRRDARLLCSALLTVLHERYVPTTRTAWEGGGGGRRGGPAASRVVIFSVARAPRLSSSNEPTDTHTHTHRNTRTFLLHNALGHTTFQHCSAFCCAVGTPEKRGV</sequence>
<evidence type="ECO:0000256" key="1">
    <source>
        <dbReference type="SAM" id="SignalP"/>
    </source>
</evidence>
<reference evidence="2" key="1">
    <citation type="submission" date="2018-01" db="EMBL/GenBank/DDBJ databases">
        <title>An insight into the sialome of Amazonian anophelines.</title>
        <authorList>
            <person name="Ribeiro J.M."/>
            <person name="Scarpassa V."/>
            <person name="Calvo E."/>
        </authorList>
    </citation>
    <scope>NUCLEOTIDE SEQUENCE</scope>
    <source>
        <tissue evidence="2">Salivary glands</tissue>
    </source>
</reference>
<evidence type="ECO:0000313" key="2">
    <source>
        <dbReference type="EMBL" id="MBW47790.1"/>
    </source>
</evidence>
<keyword evidence="1" id="KW-0732">Signal</keyword>
<dbReference type="AlphaFoldDB" id="A0A2M4B469"/>